<keyword evidence="2" id="KW-1185">Reference proteome</keyword>
<accession>A0ACC3YJF2</accession>
<dbReference type="EMBL" id="VUJX02000009">
    <property type="protein sequence ID" value="KAL0931957.1"/>
    <property type="molecule type" value="Genomic_DNA"/>
</dbReference>
<gene>
    <name evidence="1" type="ORF">CTRU02_212910</name>
</gene>
<organism evidence="1 2">
    <name type="scientific">Colletotrichum truncatum</name>
    <name type="common">Anthracnose fungus</name>
    <name type="synonym">Colletotrichum capsici</name>
    <dbReference type="NCBI Taxonomy" id="5467"/>
    <lineage>
        <taxon>Eukaryota</taxon>
        <taxon>Fungi</taxon>
        <taxon>Dikarya</taxon>
        <taxon>Ascomycota</taxon>
        <taxon>Pezizomycotina</taxon>
        <taxon>Sordariomycetes</taxon>
        <taxon>Hypocreomycetidae</taxon>
        <taxon>Glomerellales</taxon>
        <taxon>Glomerellaceae</taxon>
        <taxon>Colletotrichum</taxon>
        <taxon>Colletotrichum truncatum species complex</taxon>
    </lineage>
</organism>
<sequence length="796" mass="88353">MDRNPTSSEQPPPRYSASKPADLSRQPLRYSPRPVYILAIYLILLLVPWICVVVVNQRTTSDPWGILMQDDMDRYRRWLRVASFLSAVTAVAALPCVAALLAHGAVVYSQRRFHEQSLSLRQLLALSDGRWTAAVSIRETSSYLLLAAGLLLLAGVQYPLQSVLMPMSSRVVYPCESSRHLTKWDRTCDGAGYRAERLGKEPEPTLLREPNDVPHVIDVVRSRMTNITSADIQDNLWRGNNTHRSFLVGVDQKYDDSFWVSALSAGITTGPLRQHSMRLNSTADCQVTNRDEFPSHCDGYATSIEGFGVMIRTCLPDKFNNVAIERSPLPARRRQDIEEVLFIDAQISPEAAQAPDFLLDAAENVTIQCVSKTTRAFFELGNFHNELHPSEIVEEWPSDDEMRARFHDYDWSGNLITRNWEEGWDRDRYAGWTSLRGPLRTTTEALFGAGSYPQAVLDFLSQTFPDNQIPDNTSDTAIHEAQRRVCALSSPLHDWQLPHNSHNDEFDSWYPSIYNGCTLKKLPKSLFRMAQGLRHLTVAQSTLGVGMYLSNAAVLQDAATNDAARTIYNLTGTDFVAPQHSLGATITLSTLISIQVVCLILLVGYIYSVPTWTNTLDAFAMMRIGAQLRSTVNLLPLRRATQDDMDRFSEMEGLIGVVPGPGTTVDDDLELATITSTRSFRNMPSSHHYELVRPASPANSILSLDMPAAPPQTRQPSQATTAGMTPDDLSSYLQGGGLASPSVLSVASSVRSASPPPPYLPASSSTREQRPRLPYELGLGAPGLVSKALWKKHQPK</sequence>
<evidence type="ECO:0000313" key="1">
    <source>
        <dbReference type="EMBL" id="KAL0931957.1"/>
    </source>
</evidence>
<dbReference type="Proteomes" id="UP000805649">
    <property type="component" value="Unassembled WGS sequence"/>
</dbReference>
<evidence type="ECO:0000313" key="2">
    <source>
        <dbReference type="Proteomes" id="UP000805649"/>
    </source>
</evidence>
<reference evidence="1 2" key="1">
    <citation type="journal article" date="2020" name="Phytopathology">
        <title>Genome Sequence Resources of Colletotrichum truncatum, C. plurivorum, C. musicola, and C. sojae: Four Species Pathogenic to Soybean (Glycine max).</title>
        <authorList>
            <person name="Rogerio F."/>
            <person name="Boufleur T.R."/>
            <person name="Ciampi-Guillardi M."/>
            <person name="Sukno S.A."/>
            <person name="Thon M.R."/>
            <person name="Massola Junior N.S."/>
            <person name="Baroncelli R."/>
        </authorList>
    </citation>
    <scope>NUCLEOTIDE SEQUENCE [LARGE SCALE GENOMIC DNA]</scope>
    <source>
        <strain evidence="1 2">CMES1059</strain>
    </source>
</reference>
<proteinExistence type="predicted"/>
<comment type="caution">
    <text evidence="1">The sequence shown here is derived from an EMBL/GenBank/DDBJ whole genome shotgun (WGS) entry which is preliminary data.</text>
</comment>
<protein>
    <submittedName>
        <fullName evidence="1">Uncharacterized protein</fullName>
    </submittedName>
</protein>
<name>A0ACC3YJF2_COLTU</name>